<dbReference type="Pfam" id="PF00498">
    <property type="entry name" value="FHA"/>
    <property type="match status" value="1"/>
</dbReference>
<dbReference type="InterPro" id="IPR008984">
    <property type="entry name" value="SMAD_FHA_dom_sf"/>
</dbReference>
<evidence type="ECO:0000259" key="1">
    <source>
        <dbReference type="PROSITE" id="PS50006"/>
    </source>
</evidence>
<organism evidence="2 3">
    <name type="scientific">Hymenolepis diminuta</name>
    <name type="common">Rat tapeworm</name>
    <dbReference type="NCBI Taxonomy" id="6216"/>
    <lineage>
        <taxon>Eukaryota</taxon>
        <taxon>Metazoa</taxon>
        <taxon>Spiralia</taxon>
        <taxon>Lophotrochozoa</taxon>
        <taxon>Platyhelminthes</taxon>
        <taxon>Cestoda</taxon>
        <taxon>Eucestoda</taxon>
        <taxon>Cyclophyllidea</taxon>
        <taxon>Hymenolepididae</taxon>
        <taxon>Hymenolepis</taxon>
    </lineage>
</organism>
<keyword evidence="3" id="KW-1185">Reference proteome</keyword>
<name>A0A564Y9K0_HYMDI</name>
<evidence type="ECO:0000313" key="3">
    <source>
        <dbReference type="Proteomes" id="UP000321570"/>
    </source>
</evidence>
<feature type="domain" description="FHA" evidence="1">
    <location>
        <begin position="41"/>
        <end position="98"/>
    </location>
</feature>
<protein>
    <recommendedName>
        <fullName evidence="1">FHA domain-containing protein</fullName>
    </recommendedName>
</protein>
<gene>
    <name evidence="2" type="ORF">WMSIL1_LOCUS3892</name>
</gene>
<dbReference type="PROSITE" id="PS50006">
    <property type="entry name" value="FHA_DOMAIN"/>
    <property type="match status" value="1"/>
</dbReference>
<dbReference type="SUPFAM" id="SSF49879">
    <property type="entry name" value="SMAD/FHA domain"/>
    <property type="match status" value="1"/>
</dbReference>
<reference evidence="2 3" key="1">
    <citation type="submission" date="2019-07" db="EMBL/GenBank/DDBJ databases">
        <authorList>
            <person name="Jastrzebski P J."/>
            <person name="Paukszto L."/>
            <person name="Jastrzebski P J."/>
        </authorList>
    </citation>
    <scope>NUCLEOTIDE SEQUENCE [LARGE SCALE GENOMIC DNA]</scope>
    <source>
        <strain evidence="2 3">WMS-il1</strain>
    </source>
</reference>
<sequence length="150" mass="17262">MSVLHLYLINDLIKEEDIHPSLVGNMHMPIHMELSEGCSTIAMGRSNSNRNINYKISTLAGRHIISRIHSVITRDSYDNAFHIWDYSINGTFVNYKRVNGTMVLNDGDIVTFGHPQGASIMEGWTVIPYRWDLKYKVVIQEPSERKNRED</sequence>
<dbReference type="InterPro" id="IPR000253">
    <property type="entry name" value="FHA_dom"/>
</dbReference>
<accession>A0A564Y9K0</accession>
<dbReference type="Gene3D" id="2.60.200.20">
    <property type="match status" value="1"/>
</dbReference>
<dbReference type="Proteomes" id="UP000321570">
    <property type="component" value="Unassembled WGS sequence"/>
</dbReference>
<dbReference type="EMBL" id="CABIJS010000111">
    <property type="protein sequence ID" value="VUZ43204.1"/>
    <property type="molecule type" value="Genomic_DNA"/>
</dbReference>
<evidence type="ECO:0000313" key="2">
    <source>
        <dbReference type="EMBL" id="VUZ43204.1"/>
    </source>
</evidence>
<dbReference type="AlphaFoldDB" id="A0A564Y9K0"/>
<proteinExistence type="predicted"/>